<dbReference type="Gene3D" id="1.20.1050.10">
    <property type="match status" value="1"/>
</dbReference>
<dbReference type="PROSITE" id="PS50404">
    <property type="entry name" value="GST_NTER"/>
    <property type="match status" value="1"/>
</dbReference>
<gene>
    <name evidence="3" type="ORF">ACFMB1_02010</name>
</gene>
<comment type="caution">
    <text evidence="3">The sequence shown here is derived from an EMBL/GenBank/DDBJ whole genome shotgun (WGS) entry which is preliminary data.</text>
</comment>
<dbReference type="SFLD" id="SFLDS00019">
    <property type="entry name" value="Glutathione_Transferase_(cytos"/>
    <property type="match status" value="1"/>
</dbReference>
<dbReference type="PANTHER" id="PTHR44051">
    <property type="entry name" value="GLUTATHIONE S-TRANSFERASE-RELATED"/>
    <property type="match status" value="1"/>
</dbReference>
<dbReference type="Proteomes" id="UP001596116">
    <property type="component" value="Unassembled WGS sequence"/>
</dbReference>
<dbReference type="Gene3D" id="3.40.30.10">
    <property type="entry name" value="Glutaredoxin"/>
    <property type="match status" value="1"/>
</dbReference>
<dbReference type="InterPro" id="IPR040079">
    <property type="entry name" value="Glutathione_S-Trfase"/>
</dbReference>
<dbReference type="InterPro" id="IPR010987">
    <property type="entry name" value="Glutathione-S-Trfase_C-like"/>
</dbReference>
<reference evidence="3 4" key="1">
    <citation type="submission" date="2024-09" db="EMBL/GenBank/DDBJ databases">
        <authorList>
            <person name="Zhang Z.-H."/>
        </authorList>
    </citation>
    <scope>NUCLEOTIDE SEQUENCE [LARGE SCALE GENOMIC DNA]</scope>
    <source>
        <strain evidence="3 4">HHTR114</strain>
    </source>
</reference>
<evidence type="ECO:0000313" key="3">
    <source>
        <dbReference type="EMBL" id="MFC6034297.1"/>
    </source>
</evidence>
<dbReference type="CDD" id="cd00570">
    <property type="entry name" value="GST_N_family"/>
    <property type="match status" value="1"/>
</dbReference>
<keyword evidence="4" id="KW-1185">Reference proteome</keyword>
<dbReference type="EMBL" id="JBHPON010000001">
    <property type="protein sequence ID" value="MFC6034297.1"/>
    <property type="molecule type" value="Genomic_DNA"/>
</dbReference>
<protein>
    <submittedName>
        <fullName evidence="3">Glutathione S-transferase family protein</fullName>
    </submittedName>
</protein>
<sequence>MLALYGHPFSSYTWKALIALYDTEIPFEFRVVDPEHPRHQEIVKSASPLGKFPVLDDDGALIFEATSIIEHLSDRFDNAAALIPSERAAAISLRMMDRVFDNYVMGVMQIVVDEYIRDAENPDATRIGEAREKLIRVYGWLESWLDRYDRPERISLIECAAAPSLFYADWVHPIPEDCSRLKQWRAHLLSLPAVKRCVDDARPYRGWFPPGAPDRD</sequence>
<organism evidence="3 4">
    <name type="scientific">Hyphococcus aureus</name>
    <dbReference type="NCBI Taxonomy" id="2666033"/>
    <lineage>
        <taxon>Bacteria</taxon>
        <taxon>Pseudomonadati</taxon>
        <taxon>Pseudomonadota</taxon>
        <taxon>Alphaproteobacteria</taxon>
        <taxon>Parvularculales</taxon>
        <taxon>Parvularculaceae</taxon>
        <taxon>Hyphococcus</taxon>
    </lineage>
</organism>
<dbReference type="RefSeq" id="WP_379880387.1">
    <property type="nucleotide sequence ID" value="NZ_JBHPON010000001.1"/>
</dbReference>
<dbReference type="InterPro" id="IPR036282">
    <property type="entry name" value="Glutathione-S-Trfase_C_sf"/>
</dbReference>
<evidence type="ECO:0000259" key="1">
    <source>
        <dbReference type="PROSITE" id="PS50404"/>
    </source>
</evidence>
<evidence type="ECO:0000313" key="4">
    <source>
        <dbReference type="Proteomes" id="UP001596116"/>
    </source>
</evidence>
<dbReference type="PANTHER" id="PTHR44051:SF8">
    <property type="entry name" value="GLUTATHIONE S-TRANSFERASE GSTA"/>
    <property type="match status" value="1"/>
</dbReference>
<feature type="domain" description="GST N-terminal" evidence="1">
    <location>
        <begin position="1"/>
        <end position="80"/>
    </location>
</feature>
<dbReference type="SUPFAM" id="SSF47616">
    <property type="entry name" value="GST C-terminal domain-like"/>
    <property type="match status" value="1"/>
</dbReference>
<dbReference type="PROSITE" id="PS50405">
    <property type="entry name" value="GST_CTER"/>
    <property type="match status" value="1"/>
</dbReference>
<proteinExistence type="predicted"/>
<dbReference type="SUPFAM" id="SSF52833">
    <property type="entry name" value="Thioredoxin-like"/>
    <property type="match status" value="1"/>
</dbReference>
<name>A0ABW1KW82_9PROT</name>
<evidence type="ECO:0000259" key="2">
    <source>
        <dbReference type="PROSITE" id="PS50405"/>
    </source>
</evidence>
<feature type="domain" description="GST C-terminal" evidence="2">
    <location>
        <begin position="85"/>
        <end position="207"/>
    </location>
</feature>
<dbReference type="Pfam" id="PF13417">
    <property type="entry name" value="GST_N_3"/>
    <property type="match status" value="1"/>
</dbReference>
<accession>A0ABW1KW82</accession>
<dbReference type="InterPro" id="IPR004045">
    <property type="entry name" value="Glutathione_S-Trfase_N"/>
</dbReference>
<dbReference type="InterPro" id="IPR036249">
    <property type="entry name" value="Thioredoxin-like_sf"/>
</dbReference>